<accession>A0A0D2IYT4</accession>
<sequence>MRGAAPLTMMDFGTYRAHLGFMAIDLCLVVSSQPLQLFIKDVDTGDYGYSALVWHERLLYPDQNAAKAREAAKSKGGISGRLRSLGLWS</sequence>
<name>A0A0D2IYT4_9CHLO</name>
<keyword evidence="2" id="KW-1185">Reference proteome</keyword>
<dbReference type="EMBL" id="KK105091">
    <property type="protein sequence ID" value="KIY93047.1"/>
    <property type="molecule type" value="Genomic_DNA"/>
</dbReference>
<proteinExistence type="predicted"/>
<gene>
    <name evidence="1" type="ORF">MNEG_14917</name>
</gene>
<protein>
    <submittedName>
        <fullName evidence="1">Uncharacterized protein</fullName>
    </submittedName>
</protein>
<dbReference type="RefSeq" id="XP_013892067.1">
    <property type="nucleotide sequence ID" value="XM_014036613.1"/>
</dbReference>
<evidence type="ECO:0000313" key="2">
    <source>
        <dbReference type="Proteomes" id="UP000054498"/>
    </source>
</evidence>
<dbReference type="KEGG" id="mng:MNEG_14917"/>
<organism evidence="1 2">
    <name type="scientific">Monoraphidium neglectum</name>
    <dbReference type="NCBI Taxonomy" id="145388"/>
    <lineage>
        <taxon>Eukaryota</taxon>
        <taxon>Viridiplantae</taxon>
        <taxon>Chlorophyta</taxon>
        <taxon>core chlorophytes</taxon>
        <taxon>Chlorophyceae</taxon>
        <taxon>CS clade</taxon>
        <taxon>Sphaeropleales</taxon>
        <taxon>Selenastraceae</taxon>
        <taxon>Monoraphidium</taxon>
    </lineage>
</organism>
<reference evidence="1 2" key="1">
    <citation type="journal article" date="2013" name="BMC Genomics">
        <title>Reconstruction of the lipid metabolism for the microalga Monoraphidium neglectum from its genome sequence reveals characteristics suitable for biofuel production.</title>
        <authorList>
            <person name="Bogen C."/>
            <person name="Al-Dilaimi A."/>
            <person name="Albersmeier A."/>
            <person name="Wichmann J."/>
            <person name="Grundmann M."/>
            <person name="Rupp O."/>
            <person name="Lauersen K.J."/>
            <person name="Blifernez-Klassen O."/>
            <person name="Kalinowski J."/>
            <person name="Goesmann A."/>
            <person name="Mussgnug J.H."/>
            <person name="Kruse O."/>
        </authorList>
    </citation>
    <scope>NUCLEOTIDE SEQUENCE [LARGE SCALE GENOMIC DNA]</scope>
    <source>
        <strain evidence="1 2">SAG 48.87</strain>
    </source>
</reference>
<dbReference type="AlphaFoldDB" id="A0A0D2IYT4"/>
<dbReference type="Proteomes" id="UP000054498">
    <property type="component" value="Unassembled WGS sequence"/>
</dbReference>
<dbReference type="GeneID" id="25732526"/>
<evidence type="ECO:0000313" key="1">
    <source>
        <dbReference type="EMBL" id="KIY93047.1"/>
    </source>
</evidence>